<evidence type="ECO:0000313" key="1">
    <source>
        <dbReference type="EnsemblPlants" id="EMT08516"/>
    </source>
</evidence>
<reference evidence="1" key="1">
    <citation type="submission" date="2015-06" db="UniProtKB">
        <authorList>
            <consortium name="EnsemblPlants"/>
        </authorList>
    </citation>
    <scope>IDENTIFICATION</scope>
</reference>
<protein>
    <submittedName>
        <fullName evidence="1">Uncharacterized protein</fullName>
    </submittedName>
</protein>
<proteinExistence type="predicted"/>
<dbReference type="OMA" id="HANHHAW"/>
<name>M8B3D5_AEGTA</name>
<dbReference type="EnsemblPlants" id="EMT08516">
    <property type="protein sequence ID" value="EMT08516"/>
    <property type="gene ID" value="F775_20554"/>
</dbReference>
<dbReference type="AlphaFoldDB" id="M8B3D5"/>
<accession>M8B3D5</accession>
<sequence>MGSDASFPRWGSCSLHGLNIEVRAGLDKDTLPGGGSGIRITPHFWGEGPVAEAEAKLGFPVHAGYSEARALIGEGATADLRRLSRQAQGMLAEMFASITVGDRDELLGAAARPRVVQLQLSPELALWKSTQHAIGNVLPPKGKALRQASPQVLAQLGATDWPAALTTNNALFGGCMSNMLIGAADVRIMFSNYVTDMAVNYEYGYSHVFPTLHGLVQNALADAHALGTPYCRQRREAVAVGLPYIQDKIALEVANKTWLKDRSAQMDRRAAQVIYLFDSSVLGIGAEATARGFDAGAIMSDLVLSINSHDVIDVGSDLVNSEIMNSFLNVADIAASGVVSEPALRAIYDAYAATGARAFTQRWHEPSARMVDNEIAWHICNDRHMLFRRALLGWPKARKSPARPQREADFDEVFDADFRTTGFSRPLDPEYACDGEETCNHVRRFLLDREDEDQQLLGALWWSLVIGPLEYVRQGEVDEQREEHLAESVRLQLVQIFSKGLVDEMAWLLAHASHHAWQVNYLYEAAMFGSILDGGALTGRLDRAEEGEQVVHVGLG</sequence>
<organism evidence="1">
    <name type="scientific">Aegilops tauschii</name>
    <name type="common">Tausch's goatgrass</name>
    <name type="synonym">Aegilops squarrosa</name>
    <dbReference type="NCBI Taxonomy" id="37682"/>
    <lineage>
        <taxon>Eukaryota</taxon>
        <taxon>Viridiplantae</taxon>
        <taxon>Streptophyta</taxon>
        <taxon>Embryophyta</taxon>
        <taxon>Tracheophyta</taxon>
        <taxon>Spermatophyta</taxon>
        <taxon>Magnoliopsida</taxon>
        <taxon>Liliopsida</taxon>
        <taxon>Poales</taxon>
        <taxon>Poaceae</taxon>
        <taxon>BOP clade</taxon>
        <taxon>Pooideae</taxon>
        <taxon>Triticodae</taxon>
        <taxon>Triticeae</taxon>
        <taxon>Triticinae</taxon>
        <taxon>Aegilops</taxon>
    </lineage>
</organism>